<proteinExistence type="predicted"/>
<comment type="caution">
    <text evidence="1">The sequence shown here is derived from an EMBL/GenBank/DDBJ whole genome shotgun (WGS) entry which is preliminary data.</text>
</comment>
<dbReference type="RefSeq" id="WP_317903422.1">
    <property type="nucleotide sequence ID" value="NZ_JAIRBC010000028.1"/>
</dbReference>
<accession>A0AAE3EWB9</accession>
<dbReference type="Proteomes" id="UP001200642">
    <property type="component" value="Unassembled WGS sequence"/>
</dbReference>
<dbReference type="SUPFAM" id="SSF63829">
    <property type="entry name" value="Calcium-dependent phosphotriesterase"/>
    <property type="match status" value="1"/>
</dbReference>
<dbReference type="PANTHER" id="PTHR35340">
    <property type="entry name" value="PQQ ENZYME REPEAT PROTEIN-RELATED"/>
    <property type="match status" value="1"/>
</dbReference>
<organism evidence="1 2">
    <name type="scientific">Cerina litoralis</name>
    <dbReference type="NCBI Taxonomy" id="2874477"/>
    <lineage>
        <taxon>Bacteria</taxon>
        <taxon>Pseudomonadati</taxon>
        <taxon>Bacteroidota</taxon>
        <taxon>Flavobacteriia</taxon>
        <taxon>Flavobacteriales</taxon>
        <taxon>Flavobacteriaceae</taxon>
        <taxon>Cerina</taxon>
    </lineage>
</organism>
<gene>
    <name evidence="1" type="ORF">K8352_16090</name>
</gene>
<name>A0AAE3EWB9_9FLAO</name>
<dbReference type="EMBL" id="JAIRBC010000028">
    <property type="protein sequence ID" value="MCG2462282.1"/>
    <property type="molecule type" value="Genomic_DNA"/>
</dbReference>
<evidence type="ECO:0000313" key="1">
    <source>
        <dbReference type="EMBL" id="MCG2462282.1"/>
    </source>
</evidence>
<dbReference type="InterPro" id="IPR010262">
    <property type="entry name" value="Arylsulfotransferase_bact"/>
</dbReference>
<sequence length="492" mass="56309">MWKKLSIGLFLLVAIAGIGYWSITNIKIEAITLVSPDNSAIKEDIQLSLNKKAAISVEYWKTGTGEKYKTPLTGIEKDHVVHLMLLEPNTSYSYKVVINGLIDINSKTFTFKTREPSPWMVHEWLKDKFPHDANALGDGLVMLCYRGFPGHISMVDGKGTIRWYWQDEEMGVRMATLTPRNTILALLAPASKDEFHKKKKEKPIDLKSYYLRTGKIGFVGGTQIAEINLEGKVLWRVDIDKQDIVFHHDLQMTKDHQIASIYRDYKMYDLEGSGVKKDTLWGDGVMVMDTLGKVVKKWSAWDHWDLSKDNRLKEYAGDRFHFNSLTFDDNGDYILSTPIENQVWKINAITGKIEWKLGENGDFKMNKDDLFYFQHDARIDPKGNLMLFDNGDYSPNDTTKVNKRSRVLSFDLNTEEMTADPKIKLVLPQKYYTSRMGGAALLPNNNIMATSSKTGGVLITDSKGEVLWVLNTHFIPYRAEYVPSGFWQNYIQ</sequence>
<dbReference type="PANTHER" id="PTHR35340:SF5">
    <property type="entry name" value="ASST-DOMAIN-CONTAINING PROTEIN"/>
    <property type="match status" value="1"/>
</dbReference>
<dbReference type="Pfam" id="PF05935">
    <property type="entry name" value="Arylsulfotrans"/>
    <property type="match status" value="1"/>
</dbReference>
<protein>
    <submittedName>
        <fullName evidence="1">Aryl-sulfate sulfotransferase</fullName>
    </submittedName>
</protein>
<reference evidence="1" key="1">
    <citation type="submission" date="2023-02" db="EMBL/GenBank/DDBJ databases">
        <title>Genome of Flavobacteriaceae gen. nov. sp. strain F89.</title>
        <authorList>
            <person name="Wang Y."/>
        </authorList>
    </citation>
    <scope>NUCLEOTIDE SEQUENCE</scope>
    <source>
        <strain evidence="1">F89</strain>
    </source>
</reference>
<evidence type="ECO:0000313" key="2">
    <source>
        <dbReference type="Proteomes" id="UP001200642"/>
    </source>
</evidence>
<dbReference type="AlphaFoldDB" id="A0AAE3EWB9"/>
<keyword evidence="2" id="KW-1185">Reference proteome</keyword>
<dbReference type="InterPro" id="IPR053143">
    <property type="entry name" value="Arylsulfate_ST"/>
</dbReference>
<dbReference type="GO" id="GO:0004062">
    <property type="term" value="F:aryl sulfotransferase activity"/>
    <property type="evidence" value="ECO:0007669"/>
    <property type="project" value="InterPro"/>
</dbReference>